<dbReference type="GO" id="GO:0008237">
    <property type="term" value="F:metallopeptidase activity"/>
    <property type="evidence" value="ECO:0007669"/>
    <property type="project" value="UniProtKB-KW"/>
</dbReference>
<dbReference type="Pfam" id="PF01427">
    <property type="entry name" value="Peptidase_M15"/>
    <property type="match status" value="2"/>
</dbReference>
<evidence type="ECO:0000313" key="13">
    <source>
        <dbReference type="Proteomes" id="UP000006683"/>
    </source>
</evidence>
<dbReference type="HAMAP" id="MF_01924">
    <property type="entry name" value="A_A_dipeptidase"/>
    <property type="match status" value="1"/>
</dbReference>
<dbReference type="eggNOG" id="COG2173">
    <property type="taxonomic scope" value="Bacteria"/>
</dbReference>
<evidence type="ECO:0000256" key="2">
    <source>
        <dbReference type="ARBA" id="ARBA00022670"/>
    </source>
</evidence>
<dbReference type="SUPFAM" id="SSF55166">
    <property type="entry name" value="Hedgehog/DD-peptidase"/>
    <property type="match status" value="1"/>
</dbReference>
<gene>
    <name evidence="9" type="primary">ddpX</name>
    <name evidence="12" type="ordered locus">Fbal_2164</name>
</gene>
<sequence length="248" mass="27753">MRRWGSLGIVWLATSAHAEPTLVPLADVAPKVVQEMRYRGSDNFLGRTVVGYEQGQCLLTPPAAQALARVQQRAEAFGLGLKVYDCYRPQRSVDDFVDWAGDLADTRMKDQYYPQVPKSELFAQGYIAARSGHSRGSTVDLTLVSATARQQPMSTTGGDCRRAPQEGGRYPSLPMGSGYDCFDAVSHTRHPHLDEAARHNRLLLLLLMESEGFSNYDKEWWHFTLDDEPYPDRYFDLPLSGPVSLEVP</sequence>
<dbReference type="GO" id="GO:0008270">
    <property type="term" value="F:zinc ion binding"/>
    <property type="evidence" value="ECO:0007669"/>
    <property type="project" value="UniProtKB-UniRule"/>
</dbReference>
<evidence type="ECO:0000256" key="4">
    <source>
        <dbReference type="ARBA" id="ARBA00022801"/>
    </source>
</evidence>
<accession>E1SVN6</accession>
<evidence type="ECO:0000256" key="1">
    <source>
        <dbReference type="ARBA" id="ARBA00001362"/>
    </source>
</evidence>
<keyword evidence="5 9" id="KW-0862">Zinc</keyword>
<dbReference type="PANTHER" id="PTHR43126">
    <property type="entry name" value="D-ALANYL-D-ALANINE DIPEPTIDASE"/>
    <property type="match status" value="1"/>
</dbReference>
<dbReference type="AlphaFoldDB" id="E1SVN6"/>
<organism evidence="12 13">
    <name type="scientific">Ferrimonas balearica (strain DSM 9799 / CCM 4581 / KCTC 23876 / PAT)</name>
    <dbReference type="NCBI Taxonomy" id="550540"/>
    <lineage>
        <taxon>Bacteria</taxon>
        <taxon>Pseudomonadati</taxon>
        <taxon>Pseudomonadota</taxon>
        <taxon>Gammaproteobacteria</taxon>
        <taxon>Alteromonadales</taxon>
        <taxon>Ferrimonadaceae</taxon>
        <taxon>Ferrimonas</taxon>
    </lineage>
</organism>
<dbReference type="EMBL" id="CP002209">
    <property type="protein sequence ID" value="ADN76367.1"/>
    <property type="molecule type" value="Genomic_DNA"/>
</dbReference>
<dbReference type="HOGENOM" id="CLU_060744_0_1_6"/>
<evidence type="ECO:0000256" key="11">
    <source>
        <dbReference type="SAM" id="SignalP"/>
    </source>
</evidence>
<comment type="catalytic activity">
    <reaction evidence="1 9 10">
        <text>D-alanyl-D-alanine + H2O = 2 D-alanine</text>
        <dbReference type="Rhea" id="RHEA:20661"/>
        <dbReference type="ChEBI" id="CHEBI:15377"/>
        <dbReference type="ChEBI" id="CHEBI:57416"/>
        <dbReference type="ChEBI" id="CHEBI:57822"/>
        <dbReference type="EC" id="3.4.13.22"/>
    </reaction>
</comment>
<feature type="site" description="Transition state stabilizer" evidence="9">
    <location>
        <position position="88"/>
    </location>
</feature>
<protein>
    <recommendedName>
        <fullName evidence="9 10">D-alanyl-D-alanine dipeptidase</fullName>
        <shortName evidence="9 10">D-Ala-D-Ala dipeptidase</shortName>
        <ecNumber evidence="9 10">3.4.13.22</ecNumber>
    </recommendedName>
</protein>
<feature type="chain" id="PRO_5003151967" description="D-alanyl-D-alanine dipeptidase" evidence="11">
    <location>
        <begin position="19"/>
        <end position="248"/>
    </location>
</feature>
<dbReference type="CDD" id="cd14817">
    <property type="entry name" value="D-Ala-D-Ala_dipeptidase_VanX"/>
    <property type="match status" value="1"/>
</dbReference>
<dbReference type="InterPro" id="IPR000755">
    <property type="entry name" value="A_A_dipeptidase"/>
</dbReference>
<evidence type="ECO:0000313" key="12">
    <source>
        <dbReference type="EMBL" id="ADN76367.1"/>
    </source>
</evidence>
<dbReference type="Proteomes" id="UP000006683">
    <property type="component" value="Chromosome"/>
</dbReference>
<evidence type="ECO:0000256" key="3">
    <source>
        <dbReference type="ARBA" id="ARBA00022723"/>
    </source>
</evidence>
<evidence type="ECO:0000256" key="5">
    <source>
        <dbReference type="ARBA" id="ARBA00022833"/>
    </source>
</evidence>
<keyword evidence="8 10" id="KW-0961">Cell wall biogenesis/degradation</keyword>
<feature type="active site" description="Proton donor/acceptor" evidence="9">
    <location>
        <position position="219"/>
    </location>
</feature>
<keyword evidence="4 9" id="KW-0378">Hydrolase</keyword>
<evidence type="ECO:0000256" key="7">
    <source>
        <dbReference type="ARBA" id="ARBA00023049"/>
    </source>
</evidence>
<dbReference type="PANTHER" id="PTHR43126:SF1">
    <property type="entry name" value="D-ALANYL-D-ALANINE DIPEPTIDASE"/>
    <property type="match status" value="1"/>
</dbReference>
<keyword evidence="7 9" id="KW-0482">Metalloprotease</keyword>
<reference evidence="12 13" key="1">
    <citation type="journal article" date="2010" name="Stand. Genomic Sci.">
        <title>Complete genome sequence of Ferrimonas balearica type strain (PAT).</title>
        <authorList>
            <person name="Nolan M."/>
            <person name="Sikorski J."/>
            <person name="Davenport K."/>
            <person name="Lucas S."/>
            <person name="Glavina Del Rio T."/>
            <person name="Tice H."/>
            <person name="Cheng J."/>
            <person name="Goodwin L."/>
            <person name="Pitluck S."/>
            <person name="Liolios K."/>
            <person name="Ivanova N."/>
            <person name="Mavromatis K."/>
            <person name="Ovchinnikova G."/>
            <person name="Pati A."/>
            <person name="Chen A."/>
            <person name="Palaniappan K."/>
            <person name="Land M."/>
            <person name="Hauser L."/>
            <person name="Chang Y."/>
            <person name="Jeffries C."/>
            <person name="Tapia R."/>
            <person name="Brettin T."/>
            <person name="Detter J."/>
            <person name="Han C."/>
            <person name="Yasawong M."/>
            <person name="Rohde M."/>
            <person name="Tindall B."/>
            <person name="Goker M."/>
            <person name="Woyke T."/>
            <person name="Bristow J."/>
            <person name="Eisen J."/>
            <person name="Markowitz V."/>
            <person name="Hugenholtz P."/>
            <person name="Kyrpides N."/>
            <person name="Klenk H."/>
            <person name="Lapidus A."/>
        </authorList>
    </citation>
    <scope>NUCLEOTIDE SEQUENCE [LARGE SCALE GENOMIC DNA]</scope>
    <source>
        <strain evidence="13">DSM 9799 / CCM 4581 / KCTC 23876 / PAT</strain>
    </source>
</reference>
<feature type="binding site" evidence="9">
    <location>
        <position position="133"/>
    </location>
    <ligand>
        <name>Zn(2+)</name>
        <dbReference type="ChEBI" id="CHEBI:29105"/>
        <note>catalytic</note>
    </ligand>
</feature>
<keyword evidence="6 9" id="KW-0224">Dipeptidase</keyword>
<dbReference type="GeneID" id="67182365"/>
<keyword evidence="3 9" id="KW-0479">Metal-binding</keyword>
<feature type="signal peptide" evidence="11">
    <location>
        <begin position="1"/>
        <end position="18"/>
    </location>
</feature>
<dbReference type="GO" id="GO:0071555">
    <property type="term" value="P:cell wall organization"/>
    <property type="evidence" value="ECO:0007669"/>
    <property type="project" value="UniProtKB-KW"/>
</dbReference>
<evidence type="ECO:0000256" key="9">
    <source>
        <dbReference type="HAMAP-Rule" id="MF_01924"/>
    </source>
</evidence>
<keyword evidence="2 9" id="KW-0645">Protease</keyword>
<name>E1SVN6_FERBD</name>
<dbReference type="OrthoDB" id="9801430at2"/>
<dbReference type="STRING" id="550540.Fbal_2164"/>
<dbReference type="RefSeq" id="WP_013345673.1">
    <property type="nucleotide sequence ID" value="NC_014541.1"/>
</dbReference>
<feature type="binding site" evidence="9">
    <location>
        <position position="222"/>
    </location>
    <ligand>
        <name>Zn(2+)</name>
        <dbReference type="ChEBI" id="CHEBI:29105"/>
        <note>catalytic</note>
    </ligand>
</feature>
<dbReference type="PIRSF" id="PIRSF026671">
    <property type="entry name" value="AA_dipeptidase"/>
    <property type="match status" value="1"/>
</dbReference>
<dbReference type="GO" id="GO:0006508">
    <property type="term" value="P:proteolysis"/>
    <property type="evidence" value="ECO:0007669"/>
    <property type="project" value="UniProtKB-KW"/>
</dbReference>
<evidence type="ECO:0000256" key="10">
    <source>
        <dbReference type="PIRNR" id="PIRNR026671"/>
    </source>
</evidence>
<dbReference type="Gene3D" id="3.30.1380.10">
    <property type="match status" value="1"/>
</dbReference>
<feature type="binding site" evidence="9">
    <location>
        <position position="140"/>
    </location>
    <ligand>
        <name>Zn(2+)</name>
        <dbReference type="ChEBI" id="CHEBI:29105"/>
        <note>catalytic</note>
    </ligand>
</feature>
<evidence type="ECO:0000256" key="6">
    <source>
        <dbReference type="ARBA" id="ARBA00022997"/>
    </source>
</evidence>
<keyword evidence="13" id="KW-1185">Reference proteome</keyword>
<dbReference type="GO" id="GO:0160237">
    <property type="term" value="F:D-Ala-D-Ala dipeptidase activity"/>
    <property type="evidence" value="ECO:0007669"/>
    <property type="project" value="UniProtKB-EC"/>
</dbReference>
<dbReference type="InterPro" id="IPR009045">
    <property type="entry name" value="Zn_M74/Hedgehog-like"/>
</dbReference>
<comment type="similarity">
    <text evidence="9 10">Belongs to the peptidase M15D family.</text>
</comment>
<evidence type="ECO:0000256" key="8">
    <source>
        <dbReference type="ARBA" id="ARBA00023316"/>
    </source>
</evidence>
<comment type="function">
    <text evidence="9 10">Catalyzes hydrolysis of the D-alanyl-D-alanine dipeptide.</text>
</comment>
<dbReference type="KEGG" id="fbl:Fbal_2164"/>
<proteinExistence type="inferred from homology"/>
<keyword evidence="11" id="KW-0732">Signal</keyword>
<comment type="cofactor">
    <cofactor evidence="9">
        <name>Zn(2+)</name>
        <dbReference type="ChEBI" id="CHEBI:29105"/>
    </cofactor>
    <text evidence="9">Binds 1 zinc ion per subunit.</text>
</comment>
<dbReference type="EC" id="3.4.13.22" evidence="9 10"/>